<dbReference type="Proteomes" id="UP000216052">
    <property type="component" value="Chromosome"/>
</dbReference>
<keyword evidence="1" id="KW-0479">Metal-binding</keyword>
<evidence type="ECO:0000313" key="2">
    <source>
        <dbReference type="EMBL" id="XFO74794.1"/>
    </source>
</evidence>
<dbReference type="InterPro" id="IPR052170">
    <property type="entry name" value="M29_Exopeptidase"/>
</dbReference>
<evidence type="ECO:0000313" key="3">
    <source>
        <dbReference type="Proteomes" id="UP000216052"/>
    </source>
</evidence>
<dbReference type="EMBL" id="CP155571">
    <property type="protein sequence ID" value="XFO74794.1"/>
    <property type="molecule type" value="Genomic_DNA"/>
</dbReference>
<name>A0ABZ3J8S1_SPOA4</name>
<dbReference type="InterPro" id="IPR058739">
    <property type="entry name" value="NicX"/>
</dbReference>
<reference evidence="2" key="1">
    <citation type="submission" date="2024-05" db="EMBL/GenBank/DDBJ databases">
        <title>Isolation and characterization of Sporomusa carbonis sp. nov., a carboxydotrophic hydrogenogen in the genus of Sporomusa isolated from a charcoal burning pile.</title>
        <authorList>
            <person name="Boeer T."/>
            <person name="Rosenbaum F."/>
            <person name="Eysell L."/>
            <person name="Mueller V."/>
            <person name="Daniel R."/>
            <person name="Poehlein A."/>
        </authorList>
    </citation>
    <scope>NUCLEOTIDE SEQUENCE [LARGE SCALE GENOMIC DNA]</scope>
    <source>
        <strain evidence="2">DSM 3132</strain>
    </source>
</reference>
<gene>
    <name evidence="2" type="ORF">SPACI_049050</name>
</gene>
<dbReference type="PANTHER" id="PTHR34448">
    <property type="entry name" value="AMINOPEPTIDASE"/>
    <property type="match status" value="1"/>
</dbReference>
<sequence length="321" mass="33603">MEMIDKVEQLITVSEKFLTDCLGVKPGENFLVVADEIKQELAEAVCLAGKRLGAEAMLIVMGAREKPGQEPPAPVAAAMASAQVVVAITQQSLTHTQARKQAAAAGARIATMPGITRDMFLAGAITADYTQVKELTEKVTALLTKGREVRIEKQGYVLQFSIADRQGIASTGVYTKPGESGNLPSGEAYIAPLEGTANGQILIDGSFAGIGKLASPLLLTVEKGRLTRAEGPDAEALLSKLGDKDGRLLGEFGIGTNDKARITGIILEDEKVCGTIHVAFGSNDTFGGTISAGVHLDGVVTQPNVWLDGKAMMVAGKSVLD</sequence>
<keyword evidence="3" id="KW-1185">Reference proteome</keyword>
<organism evidence="2 3">
    <name type="scientific">Sporomusa acidovorans (strain ATCC 49682 / DSM 3132 / Mol)</name>
    <dbReference type="NCBI Taxonomy" id="1123286"/>
    <lineage>
        <taxon>Bacteria</taxon>
        <taxon>Bacillati</taxon>
        <taxon>Bacillota</taxon>
        <taxon>Negativicutes</taxon>
        <taxon>Selenomonadales</taxon>
        <taxon>Sporomusaceae</taxon>
        <taxon>Sporomusa</taxon>
    </lineage>
</organism>
<dbReference type="SUPFAM" id="SSF144052">
    <property type="entry name" value="Thermophilic metalloprotease-like"/>
    <property type="match status" value="1"/>
</dbReference>
<dbReference type="PANTHER" id="PTHR34448:SF1">
    <property type="entry name" value="BLL6088 PROTEIN"/>
    <property type="match status" value="1"/>
</dbReference>
<accession>A0ABZ3J8S1</accession>
<evidence type="ECO:0008006" key="4">
    <source>
        <dbReference type="Google" id="ProtNLM"/>
    </source>
</evidence>
<proteinExistence type="predicted"/>
<dbReference type="Pfam" id="PF26233">
    <property type="entry name" value="NicX"/>
    <property type="match status" value="1"/>
</dbReference>
<evidence type="ECO:0000256" key="1">
    <source>
        <dbReference type="ARBA" id="ARBA00022723"/>
    </source>
</evidence>
<protein>
    <recommendedName>
        <fullName evidence="4">2,5-dihydroxypyridine 5,6-dioxygenase</fullName>
    </recommendedName>
</protein>